<proteinExistence type="predicted"/>
<reference evidence="2 4" key="1">
    <citation type="submission" date="2024-01" db="EMBL/GenBank/DDBJ databases">
        <title>The genomes of 5 underutilized Papilionoideae crops provide insights into root nodulation and disease resistanc.</title>
        <authorList>
            <person name="Jiang F."/>
        </authorList>
    </citation>
    <scope>NUCLEOTIDE SEQUENCE [LARGE SCALE GENOMIC DNA]</scope>
    <source>
        <strain evidence="2">LVBAO_FW01</strain>
        <tissue evidence="2">Leaves</tissue>
    </source>
</reference>
<sequence>MNSTHALILCLLISRFFKTLLLEMKMFSSVTGDFSAVVGETEKRMVLSEDVHNYVSYHNLDWEEHGTYSSTSILKMPSCMAHVKEPLKVIAGYSVGIEEHDARGLDVLEQKLRDELFWMI</sequence>
<keyword evidence="4" id="KW-1185">Reference proteome</keyword>
<organism evidence="2 4">
    <name type="scientific">Canavalia gladiata</name>
    <name type="common">Sword bean</name>
    <name type="synonym">Dolichos gladiatus</name>
    <dbReference type="NCBI Taxonomy" id="3824"/>
    <lineage>
        <taxon>Eukaryota</taxon>
        <taxon>Viridiplantae</taxon>
        <taxon>Streptophyta</taxon>
        <taxon>Embryophyta</taxon>
        <taxon>Tracheophyta</taxon>
        <taxon>Spermatophyta</taxon>
        <taxon>Magnoliopsida</taxon>
        <taxon>eudicotyledons</taxon>
        <taxon>Gunneridae</taxon>
        <taxon>Pentapetalae</taxon>
        <taxon>rosids</taxon>
        <taxon>fabids</taxon>
        <taxon>Fabales</taxon>
        <taxon>Fabaceae</taxon>
        <taxon>Papilionoideae</taxon>
        <taxon>50 kb inversion clade</taxon>
        <taxon>NPAAA clade</taxon>
        <taxon>indigoferoid/millettioid clade</taxon>
        <taxon>Phaseoleae</taxon>
        <taxon>Canavalia</taxon>
    </lineage>
</organism>
<feature type="chain" id="PRO_5044711246" evidence="1">
    <location>
        <begin position="22"/>
        <end position="120"/>
    </location>
</feature>
<accession>A0AAN9JD15</accession>
<name>A0AAN9JD15_CANGL</name>
<dbReference type="AlphaFoldDB" id="A0AAN9JD15"/>
<evidence type="ECO:0000313" key="2">
    <source>
        <dbReference type="EMBL" id="KAK7295891.1"/>
    </source>
</evidence>
<evidence type="ECO:0000313" key="3">
    <source>
        <dbReference type="EMBL" id="KAK7350454.1"/>
    </source>
</evidence>
<dbReference type="EMBL" id="JAYMYQ010000002">
    <property type="protein sequence ID" value="KAK7350454.1"/>
    <property type="molecule type" value="Genomic_DNA"/>
</dbReference>
<protein>
    <submittedName>
        <fullName evidence="2">Uncharacterized protein</fullName>
    </submittedName>
</protein>
<feature type="signal peptide" evidence="1">
    <location>
        <begin position="1"/>
        <end position="21"/>
    </location>
</feature>
<gene>
    <name evidence="3" type="ORF">VNO77_09115</name>
    <name evidence="2" type="ORF">VNO77_51156</name>
</gene>
<evidence type="ECO:0000313" key="4">
    <source>
        <dbReference type="Proteomes" id="UP001367508"/>
    </source>
</evidence>
<dbReference type="Proteomes" id="UP001367508">
    <property type="component" value="Unassembled WGS sequence"/>
</dbReference>
<comment type="caution">
    <text evidence="2">The sequence shown here is derived from an EMBL/GenBank/DDBJ whole genome shotgun (WGS) entry which is preliminary data.</text>
</comment>
<evidence type="ECO:0000256" key="1">
    <source>
        <dbReference type="SAM" id="SignalP"/>
    </source>
</evidence>
<keyword evidence="1" id="KW-0732">Signal</keyword>
<dbReference type="EMBL" id="JAYMYQ010000102">
    <property type="protein sequence ID" value="KAK7295891.1"/>
    <property type="molecule type" value="Genomic_DNA"/>
</dbReference>